<dbReference type="InterPro" id="IPR002110">
    <property type="entry name" value="Ankyrin_rpt"/>
</dbReference>
<feature type="repeat" description="ANK" evidence="3">
    <location>
        <begin position="33"/>
        <end position="65"/>
    </location>
</feature>
<accession>A0AAT9GCT7</accession>
<dbReference type="PANTHER" id="PTHR24198">
    <property type="entry name" value="ANKYRIN REPEAT AND PROTEIN KINASE DOMAIN-CONTAINING PROTEIN"/>
    <property type="match status" value="1"/>
</dbReference>
<evidence type="ECO:0000256" key="1">
    <source>
        <dbReference type="ARBA" id="ARBA00022737"/>
    </source>
</evidence>
<evidence type="ECO:0000256" key="3">
    <source>
        <dbReference type="PROSITE-ProRule" id="PRU00023"/>
    </source>
</evidence>
<gene>
    <name evidence="4" type="ORF">DMENIID0003_06800</name>
</gene>
<protein>
    <recommendedName>
        <fullName evidence="5">Ankyrin repeat domain protein</fullName>
    </recommendedName>
</protein>
<organism evidence="4">
    <name type="scientific">Wolbachia endosymbiont of Sergentomyia squamirostris</name>
    <dbReference type="NCBI Taxonomy" id="3113640"/>
    <lineage>
        <taxon>Bacteria</taxon>
        <taxon>Pseudomonadati</taxon>
        <taxon>Pseudomonadota</taxon>
        <taxon>Alphaproteobacteria</taxon>
        <taxon>Rickettsiales</taxon>
        <taxon>Anaplasmataceae</taxon>
        <taxon>Wolbachieae</taxon>
        <taxon>Wolbachia</taxon>
    </lineage>
</organism>
<name>A0AAT9GCT7_9RICK</name>
<evidence type="ECO:0000313" key="4">
    <source>
        <dbReference type="EMBL" id="BFD47606.1"/>
    </source>
</evidence>
<sequence length="97" mass="10429">MTLLHLAAEGDYVDVVKLLIEKEEINSNVVDLSGDTPLHYAAGRGHSEIASTLIANGADIHAVDSREQTPLHLAASKSCLEVVNAITANRKCKSLFF</sequence>
<proteinExistence type="predicted"/>
<dbReference type="EMBL" id="AP029172">
    <property type="protein sequence ID" value="BFD47606.1"/>
    <property type="molecule type" value="Genomic_DNA"/>
</dbReference>
<dbReference type="SUPFAM" id="SSF48403">
    <property type="entry name" value="Ankyrin repeat"/>
    <property type="match status" value="1"/>
</dbReference>
<dbReference type="Pfam" id="PF12796">
    <property type="entry name" value="Ank_2"/>
    <property type="match status" value="1"/>
</dbReference>
<dbReference type="PROSITE" id="PS50297">
    <property type="entry name" value="ANK_REP_REGION"/>
    <property type="match status" value="1"/>
</dbReference>
<evidence type="ECO:0000256" key="2">
    <source>
        <dbReference type="ARBA" id="ARBA00023043"/>
    </source>
</evidence>
<dbReference type="AlphaFoldDB" id="A0AAT9GCT7"/>
<dbReference type="InterPro" id="IPR036770">
    <property type="entry name" value="Ankyrin_rpt-contain_sf"/>
</dbReference>
<keyword evidence="2 3" id="KW-0040">ANK repeat</keyword>
<keyword evidence="1" id="KW-0677">Repeat</keyword>
<dbReference type="SMART" id="SM00248">
    <property type="entry name" value="ANK"/>
    <property type="match status" value="3"/>
</dbReference>
<dbReference type="PANTHER" id="PTHR24198:SF165">
    <property type="entry name" value="ANKYRIN REPEAT-CONTAINING PROTEIN-RELATED"/>
    <property type="match status" value="1"/>
</dbReference>
<reference evidence="4" key="1">
    <citation type="submission" date="2024-01" db="EMBL/GenBank/DDBJ databases">
        <title>Sequencing the genomes of a sandfly, Sergentomyia squamirostris, and its two endosymbionts.</title>
        <authorList>
            <person name="Itokawa K."/>
            <person name="Sanjoba C."/>
        </authorList>
    </citation>
    <scope>NUCLEOTIDE SEQUENCE</scope>
    <source>
        <strain evidence="4">WSSQ</strain>
    </source>
</reference>
<evidence type="ECO:0008006" key="5">
    <source>
        <dbReference type="Google" id="ProtNLM"/>
    </source>
</evidence>
<dbReference type="Gene3D" id="1.25.40.20">
    <property type="entry name" value="Ankyrin repeat-containing domain"/>
    <property type="match status" value="2"/>
</dbReference>
<dbReference type="PROSITE" id="PS50088">
    <property type="entry name" value="ANK_REPEAT"/>
    <property type="match status" value="1"/>
</dbReference>